<dbReference type="AlphaFoldDB" id="A0A9X1KVN8"/>
<sequence length="128" mass="14588">MNGKSMIFHMFLLVIGLVFGCKEKKTSVQPDGLLNSEVMVAILKDVYVTEARVSSLSVTYDSSQQIFNLVENDILERHGTNDSVYLLSMQYYFEHPDELRLIFEAVVDSLSLQERKLSRPDNSLPPEN</sequence>
<feature type="domain" description="DUF4296" evidence="1">
    <location>
        <begin position="30"/>
        <end position="114"/>
    </location>
</feature>
<accession>A0A9X1KVN8</accession>
<dbReference type="PROSITE" id="PS51257">
    <property type="entry name" value="PROKAR_LIPOPROTEIN"/>
    <property type="match status" value="1"/>
</dbReference>
<comment type="caution">
    <text evidence="2">The sequence shown here is derived from an EMBL/GenBank/DDBJ whole genome shotgun (WGS) entry which is preliminary data.</text>
</comment>
<name>A0A9X1KVN8_9BACT</name>
<evidence type="ECO:0000313" key="3">
    <source>
        <dbReference type="Proteomes" id="UP001139409"/>
    </source>
</evidence>
<dbReference type="InterPro" id="IPR025381">
    <property type="entry name" value="DUF4296"/>
</dbReference>
<protein>
    <submittedName>
        <fullName evidence="2">DUF4296 domain-containing protein</fullName>
    </submittedName>
</protein>
<evidence type="ECO:0000259" key="1">
    <source>
        <dbReference type="Pfam" id="PF14129"/>
    </source>
</evidence>
<dbReference type="Pfam" id="PF14129">
    <property type="entry name" value="DUF4296"/>
    <property type="match status" value="1"/>
</dbReference>
<proteinExistence type="predicted"/>
<dbReference type="RefSeq" id="WP_225696990.1">
    <property type="nucleotide sequence ID" value="NZ_JAIXNE010000001.1"/>
</dbReference>
<organism evidence="2 3">
    <name type="scientific">Fulvivirga sedimenti</name>
    <dbReference type="NCBI Taxonomy" id="2879465"/>
    <lineage>
        <taxon>Bacteria</taxon>
        <taxon>Pseudomonadati</taxon>
        <taxon>Bacteroidota</taxon>
        <taxon>Cytophagia</taxon>
        <taxon>Cytophagales</taxon>
        <taxon>Fulvivirgaceae</taxon>
        <taxon>Fulvivirga</taxon>
    </lineage>
</organism>
<keyword evidence="3" id="KW-1185">Reference proteome</keyword>
<dbReference type="EMBL" id="JAIXNE010000001">
    <property type="protein sequence ID" value="MCA6073880.1"/>
    <property type="molecule type" value="Genomic_DNA"/>
</dbReference>
<reference evidence="2" key="1">
    <citation type="submission" date="2021-09" db="EMBL/GenBank/DDBJ databases">
        <title>Fulvivirga sp. isolated from coastal sediment.</title>
        <authorList>
            <person name="Yu H."/>
        </authorList>
    </citation>
    <scope>NUCLEOTIDE SEQUENCE</scope>
    <source>
        <strain evidence="2">1062</strain>
    </source>
</reference>
<dbReference type="Proteomes" id="UP001139409">
    <property type="component" value="Unassembled WGS sequence"/>
</dbReference>
<evidence type="ECO:0000313" key="2">
    <source>
        <dbReference type="EMBL" id="MCA6073880.1"/>
    </source>
</evidence>
<gene>
    <name evidence="2" type="ORF">LDX50_03320</name>
</gene>